<keyword evidence="2" id="KW-1133">Transmembrane helix</keyword>
<dbReference type="InterPro" id="IPR007436">
    <property type="entry name" value="DUF485"/>
</dbReference>
<dbReference type="PANTHER" id="PTHR38441:SF1">
    <property type="entry name" value="MEMBRANE PROTEIN"/>
    <property type="match status" value="1"/>
</dbReference>
<evidence type="ECO:0000313" key="4">
    <source>
        <dbReference type="Proteomes" id="UP001108029"/>
    </source>
</evidence>
<evidence type="ECO:0000256" key="2">
    <source>
        <dbReference type="SAM" id="Phobius"/>
    </source>
</evidence>
<evidence type="ECO:0000313" key="3">
    <source>
        <dbReference type="EMBL" id="MCD9874668.1"/>
    </source>
</evidence>
<dbReference type="EMBL" id="JAJSBI010000005">
    <property type="protein sequence ID" value="MCD9874668.1"/>
    <property type="molecule type" value="Genomic_DNA"/>
</dbReference>
<feature type="transmembrane region" description="Helical" evidence="2">
    <location>
        <begin position="61"/>
        <end position="79"/>
    </location>
</feature>
<dbReference type="PANTHER" id="PTHR38441">
    <property type="entry name" value="INTEGRAL MEMBRANE PROTEIN-RELATED"/>
    <property type="match status" value="1"/>
</dbReference>
<keyword evidence="2" id="KW-0812">Transmembrane</keyword>
<keyword evidence="2" id="KW-0472">Membrane</keyword>
<comment type="caution">
    <text evidence="3">The sequence shown here is derived from an EMBL/GenBank/DDBJ whole genome shotgun (WGS) entry which is preliminary data.</text>
</comment>
<protein>
    <submittedName>
        <fullName evidence="3">DUF485 domain-containing protein</fullName>
    </submittedName>
</protein>
<keyword evidence="4" id="KW-1185">Reference proteome</keyword>
<sequence length="129" mass="14687">MNIEQAKRREISDSPEFQLLRRAHRRSGVRMTAVGVGGFLLYVLLSSFAPELMNTSLHGHLTLGLALGLGQFVVMALIARRHIVHTRTHVDPIVRGFRTQARARRPQPEQSRRPARSPAPRRSEGYRTW</sequence>
<feature type="transmembrane region" description="Helical" evidence="2">
    <location>
        <begin position="28"/>
        <end position="49"/>
    </location>
</feature>
<dbReference type="RefSeq" id="WP_232648784.1">
    <property type="nucleotide sequence ID" value="NZ_JAJSBI010000005.1"/>
</dbReference>
<proteinExistence type="predicted"/>
<dbReference type="Pfam" id="PF04341">
    <property type="entry name" value="DUF485"/>
    <property type="match status" value="1"/>
</dbReference>
<evidence type="ECO:0000256" key="1">
    <source>
        <dbReference type="SAM" id="MobiDB-lite"/>
    </source>
</evidence>
<name>A0A9Q3VJ24_9ACTN</name>
<reference evidence="3" key="1">
    <citation type="submission" date="2021-12" db="EMBL/GenBank/DDBJ databases">
        <authorList>
            <person name="Lee J.-H."/>
            <person name="Kim S.-B."/>
        </authorList>
    </citation>
    <scope>NUCLEOTIDE SEQUENCE</scope>
    <source>
        <strain evidence="3">NR30</strain>
    </source>
</reference>
<feature type="region of interest" description="Disordered" evidence="1">
    <location>
        <begin position="95"/>
        <end position="129"/>
    </location>
</feature>
<accession>A0A9Q3VJ24</accession>
<gene>
    <name evidence="3" type="ORF">LJ657_13440</name>
</gene>
<organism evidence="3 4">
    <name type="scientific">Streptomyces guryensis</name>
    <dbReference type="NCBI Taxonomy" id="2886947"/>
    <lineage>
        <taxon>Bacteria</taxon>
        <taxon>Bacillati</taxon>
        <taxon>Actinomycetota</taxon>
        <taxon>Actinomycetes</taxon>
        <taxon>Kitasatosporales</taxon>
        <taxon>Streptomycetaceae</taxon>
        <taxon>Streptomyces</taxon>
    </lineage>
</organism>
<dbReference type="AlphaFoldDB" id="A0A9Q3VJ24"/>
<dbReference type="Proteomes" id="UP001108029">
    <property type="component" value="Unassembled WGS sequence"/>
</dbReference>